<dbReference type="InterPro" id="IPR009072">
    <property type="entry name" value="Histone-fold"/>
</dbReference>
<dbReference type="PANTHER" id="PTHR10252">
    <property type="entry name" value="HISTONE-LIKE TRANSCRIPTION FACTOR CCAAT-RELATED"/>
    <property type="match status" value="1"/>
</dbReference>
<dbReference type="GO" id="GO:0000976">
    <property type="term" value="F:transcription cis-regulatory region binding"/>
    <property type="evidence" value="ECO:0007669"/>
    <property type="project" value="TreeGrafter"/>
</dbReference>
<dbReference type="GO" id="GO:0005634">
    <property type="term" value="C:nucleus"/>
    <property type="evidence" value="ECO:0007669"/>
    <property type="project" value="UniProtKB-SubCell"/>
</dbReference>
<evidence type="ECO:0000256" key="2">
    <source>
        <dbReference type="ARBA" id="ARBA00023242"/>
    </source>
</evidence>
<evidence type="ECO:0000313" key="5">
    <source>
        <dbReference type="Proteomes" id="UP001515500"/>
    </source>
</evidence>
<accession>A0AB40BEL5</accession>
<evidence type="ECO:0000313" key="7">
    <source>
        <dbReference type="RefSeq" id="XP_039125847.1"/>
    </source>
</evidence>
<dbReference type="Gene3D" id="1.10.20.10">
    <property type="entry name" value="Histone, subunit A"/>
    <property type="match status" value="1"/>
</dbReference>
<dbReference type="Pfam" id="PF00808">
    <property type="entry name" value="CBFD_NFYB_HMF"/>
    <property type="match status" value="1"/>
</dbReference>
<gene>
    <name evidence="6" type="primary">LOC120261864</name>
    <name evidence="7" type="synonym">LOC120261898</name>
</gene>
<dbReference type="GeneID" id="120261864"/>
<reference evidence="6 7" key="1">
    <citation type="submission" date="2025-04" db="UniProtKB">
        <authorList>
            <consortium name="RefSeq"/>
        </authorList>
    </citation>
    <scope>IDENTIFICATION</scope>
</reference>
<feature type="domain" description="Transcription factor CBF/NF-Y/archaeal histone" evidence="4">
    <location>
        <begin position="25"/>
        <end position="86"/>
    </location>
</feature>
<feature type="region of interest" description="Disordered" evidence="3">
    <location>
        <begin position="84"/>
        <end position="160"/>
    </location>
</feature>
<comment type="subcellular location">
    <subcellularLocation>
        <location evidence="1">Nucleus</location>
    </subcellularLocation>
</comment>
<dbReference type="InterPro" id="IPR050568">
    <property type="entry name" value="Transcr_DNA_Rep_Reg"/>
</dbReference>
<dbReference type="Proteomes" id="UP001515500">
    <property type="component" value="Chromosome 5"/>
</dbReference>
<evidence type="ECO:0000256" key="3">
    <source>
        <dbReference type="SAM" id="MobiDB-lite"/>
    </source>
</evidence>
<dbReference type="CDD" id="cd22929">
    <property type="entry name" value="HFD_POLE4-like"/>
    <property type="match status" value="1"/>
</dbReference>
<evidence type="ECO:0000313" key="6">
    <source>
        <dbReference type="RefSeq" id="XP_039125805.1"/>
    </source>
</evidence>
<feature type="compositionally biased region" description="Low complexity" evidence="3">
    <location>
        <begin position="102"/>
        <end position="117"/>
    </location>
</feature>
<evidence type="ECO:0000259" key="4">
    <source>
        <dbReference type="Pfam" id="PF00808"/>
    </source>
</evidence>
<protein>
    <submittedName>
        <fullName evidence="6 7">Chromatin accessibility complex protein 1-like</fullName>
    </submittedName>
</protein>
<feature type="compositionally biased region" description="Pro residues" evidence="3">
    <location>
        <begin position="120"/>
        <end position="131"/>
    </location>
</feature>
<dbReference type="GO" id="GO:0006355">
    <property type="term" value="P:regulation of DNA-templated transcription"/>
    <property type="evidence" value="ECO:0007669"/>
    <property type="project" value="TreeGrafter"/>
</dbReference>
<proteinExistence type="predicted"/>
<dbReference type="RefSeq" id="XP_039125805.1">
    <property type="nucleotide sequence ID" value="XM_039269871.1"/>
</dbReference>
<dbReference type="RefSeq" id="XP_039125847.1">
    <property type="nucleotide sequence ID" value="XM_039269913.1"/>
</dbReference>
<dbReference type="AlphaFoldDB" id="A0AB40BEL5"/>
<dbReference type="PANTHER" id="PTHR10252:SF54">
    <property type="entry name" value="CHROMATIN ACCESSIBILITY COMPLEX PROTEIN 1"/>
    <property type="match status" value="1"/>
</dbReference>
<organism evidence="5 6">
    <name type="scientific">Dioscorea cayennensis subsp. rotundata</name>
    <name type="common">White Guinea yam</name>
    <name type="synonym">Dioscorea rotundata</name>
    <dbReference type="NCBI Taxonomy" id="55577"/>
    <lineage>
        <taxon>Eukaryota</taxon>
        <taxon>Viridiplantae</taxon>
        <taxon>Streptophyta</taxon>
        <taxon>Embryophyta</taxon>
        <taxon>Tracheophyta</taxon>
        <taxon>Spermatophyta</taxon>
        <taxon>Magnoliopsida</taxon>
        <taxon>Liliopsida</taxon>
        <taxon>Dioscoreales</taxon>
        <taxon>Dioscoreaceae</taxon>
        <taxon>Dioscorea</taxon>
    </lineage>
</organism>
<dbReference type="GO" id="GO:0046982">
    <property type="term" value="F:protein heterodimerization activity"/>
    <property type="evidence" value="ECO:0007669"/>
    <property type="project" value="InterPro"/>
</dbReference>
<sequence length="160" mass="17582">MAAIEERAEIEEEEEEDREILNPLLPIGRVKKIVKMDRDIKKVNSEALHLITLSTQLFIEFLAERSRTAAVEKKRKVIKVEHLRSAARNHPPTSDFLLDCLPKPAQAKPSASASSRPLPDDAPPPPQPLPPGARRIDDFFSKPSSAGKQGTSEDGAATAC</sequence>
<evidence type="ECO:0000256" key="1">
    <source>
        <dbReference type="ARBA" id="ARBA00004123"/>
    </source>
</evidence>
<keyword evidence="2" id="KW-0539">Nucleus</keyword>
<name>A0AB40BEL5_DIOCR</name>
<feature type="compositionally biased region" description="Polar residues" evidence="3">
    <location>
        <begin position="142"/>
        <end position="152"/>
    </location>
</feature>
<dbReference type="InterPro" id="IPR003958">
    <property type="entry name" value="CBFA_NFYB_domain"/>
</dbReference>
<dbReference type="SUPFAM" id="SSF47113">
    <property type="entry name" value="Histone-fold"/>
    <property type="match status" value="1"/>
</dbReference>
<keyword evidence="5" id="KW-1185">Reference proteome</keyword>